<comment type="caution">
    <text evidence="1">The sequence shown here is derived from an EMBL/GenBank/DDBJ whole genome shotgun (WGS) entry which is preliminary data.</text>
</comment>
<evidence type="ECO:0000313" key="1">
    <source>
        <dbReference type="EMBL" id="KAJ7705720.1"/>
    </source>
</evidence>
<reference evidence="1" key="1">
    <citation type="submission" date="2023-03" db="EMBL/GenBank/DDBJ databases">
        <title>Massive genome expansion in bonnet fungi (Mycena s.s.) driven by repeated elements and novel gene families across ecological guilds.</title>
        <authorList>
            <consortium name="Lawrence Berkeley National Laboratory"/>
            <person name="Harder C.B."/>
            <person name="Miyauchi S."/>
            <person name="Viragh M."/>
            <person name="Kuo A."/>
            <person name="Thoen E."/>
            <person name="Andreopoulos B."/>
            <person name="Lu D."/>
            <person name="Skrede I."/>
            <person name="Drula E."/>
            <person name="Henrissat B."/>
            <person name="Morin E."/>
            <person name="Kohler A."/>
            <person name="Barry K."/>
            <person name="LaButti K."/>
            <person name="Morin E."/>
            <person name="Salamov A."/>
            <person name="Lipzen A."/>
            <person name="Mereny Z."/>
            <person name="Hegedus B."/>
            <person name="Baldrian P."/>
            <person name="Stursova M."/>
            <person name="Weitz H."/>
            <person name="Taylor A."/>
            <person name="Grigoriev I.V."/>
            <person name="Nagy L.G."/>
            <person name="Martin F."/>
            <person name="Kauserud H."/>
        </authorList>
    </citation>
    <scope>NUCLEOTIDE SEQUENCE</scope>
    <source>
        <strain evidence="1">CBHHK182m</strain>
    </source>
</reference>
<accession>A0AAD7M8R3</accession>
<dbReference type="EMBL" id="JARKIB010000468">
    <property type="protein sequence ID" value="KAJ7705720.1"/>
    <property type="molecule type" value="Genomic_DNA"/>
</dbReference>
<evidence type="ECO:0000313" key="2">
    <source>
        <dbReference type="Proteomes" id="UP001215598"/>
    </source>
</evidence>
<feature type="non-terminal residue" evidence="1">
    <location>
        <position position="156"/>
    </location>
</feature>
<dbReference type="Proteomes" id="UP001215598">
    <property type="component" value="Unassembled WGS sequence"/>
</dbReference>
<keyword evidence="2" id="KW-1185">Reference proteome</keyword>
<sequence length="156" mass="17743">KLNRLELSEVLTNEYLYAKQTWDLERDSLIRQATKLGSEESETALNDLTRELSHITATRQAQLSAKYSDAVIRGYSHSVREYMGYMDIASPAEALQDAKDALRESAMASLDGSMKVYPVQMNPLDWFEGLSTSFTLEDLTEDPEIIRIQIMSKSRQ</sequence>
<organism evidence="1 2">
    <name type="scientific">Mycena metata</name>
    <dbReference type="NCBI Taxonomy" id="1033252"/>
    <lineage>
        <taxon>Eukaryota</taxon>
        <taxon>Fungi</taxon>
        <taxon>Dikarya</taxon>
        <taxon>Basidiomycota</taxon>
        <taxon>Agaricomycotina</taxon>
        <taxon>Agaricomycetes</taxon>
        <taxon>Agaricomycetidae</taxon>
        <taxon>Agaricales</taxon>
        <taxon>Marasmiineae</taxon>
        <taxon>Mycenaceae</taxon>
        <taxon>Mycena</taxon>
    </lineage>
</organism>
<proteinExistence type="predicted"/>
<gene>
    <name evidence="1" type="ORF">B0H16DRAFT_1272633</name>
</gene>
<protein>
    <submittedName>
        <fullName evidence="1">Uncharacterized protein</fullName>
    </submittedName>
</protein>
<name>A0AAD7M8R3_9AGAR</name>
<feature type="non-terminal residue" evidence="1">
    <location>
        <position position="1"/>
    </location>
</feature>
<dbReference type="AlphaFoldDB" id="A0AAD7M8R3"/>